<dbReference type="Proteomes" id="UP001177140">
    <property type="component" value="Unassembled WGS sequence"/>
</dbReference>
<feature type="compositionally biased region" description="Low complexity" evidence="1">
    <location>
        <begin position="97"/>
        <end position="108"/>
    </location>
</feature>
<evidence type="ECO:0000256" key="1">
    <source>
        <dbReference type="SAM" id="MobiDB-lite"/>
    </source>
</evidence>
<feature type="compositionally biased region" description="Low complexity" evidence="1">
    <location>
        <begin position="218"/>
        <end position="235"/>
    </location>
</feature>
<dbReference type="EMBL" id="JAJJMA010247655">
    <property type="protein sequence ID" value="MCL7043516.1"/>
    <property type="molecule type" value="Genomic_DNA"/>
</dbReference>
<evidence type="ECO:0000313" key="3">
    <source>
        <dbReference type="Proteomes" id="UP001177140"/>
    </source>
</evidence>
<comment type="caution">
    <text evidence="2">The sequence shown here is derived from an EMBL/GenBank/DDBJ whole genome shotgun (WGS) entry which is preliminary data.</text>
</comment>
<feature type="region of interest" description="Disordered" evidence="1">
    <location>
        <begin position="88"/>
        <end position="108"/>
    </location>
</feature>
<sequence length="277" mass="29930">MSILDTSLNLRDLLRVRDDDLHQDSSNGAGSRNSLARLTLGAVLGCGGIIINNNGSESNRNQFQLQQPPRTPSRTLLDIIKDEESGTSYRGLNLEDNNGINSSNSKQQKSWKSFKDRLLLRKAAAGVGLTSSSSNTNGISDDDYGMLGDSPIRRRSSFSLVSPTTTSIVSPNVTEHVQNDSNEQGNTVVSTLASSSSEPVVIMRLAAALAAEREEQRQQFSSSSSLTSTDTQLQENSTTATSSAVLQVAQEVEDQSQTPNRVTTNRVTNNPFPKTRP</sequence>
<feature type="region of interest" description="Disordered" evidence="1">
    <location>
        <begin position="216"/>
        <end position="277"/>
    </location>
</feature>
<feature type="compositionally biased region" description="Polar residues" evidence="1">
    <location>
        <begin position="236"/>
        <end position="245"/>
    </location>
</feature>
<dbReference type="AlphaFoldDB" id="A0AA42AY96"/>
<proteinExistence type="predicted"/>
<keyword evidence="3" id="KW-1185">Reference proteome</keyword>
<feature type="region of interest" description="Disordered" evidence="1">
    <location>
        <begin position="172"/>
        <end position="194"/>
    </location>
</feature>
<feature type="compositionally biased region" description="Low complexity" evidence="1">
    <location>
        <begin position="258"/>
        <end position="271"/>
    </location>
</feature>
<accession>A0AA42AY96</accession>
<organism evidence="2 3">
    <name type="scientific">Papaver nudicaule</name>
    <name type="common">Iceland poppy</name>
    <dbReference type="NCBI Taxonomy" id="74823"/>
    <lineage>
        <taxon>Eukaryota</taxon>
        <taxon>Viridiplantae</taxon>
        <taxon>Streptophyta</taxon>
        <taxon>Embryophyta</taxon>
        <taxon>Tracheophyta</taxon>
        <taxon>Spermatophyta</taxon>
        <taxon>Magnoliopsida</taxon>
        <taxon>Ranunculales</taxon>
        <taxon>Papaveraceae</taxon>
        <taxon>Papaveroideae</taxon>
        <taxon>Papaver</taxon>
    </lineage>
</organism>
<reference evidence="2" key="1">
    <citation type="submission" date="2022-03" db="EMBL/GenBank/DDBJ databases">
        <title>A functionally conserved STORR gene fusion in Papaver species that diverged 16.8 million years ago.</title>
        <authorList>
            <person name="Catania T."/>
        </authorList>
    </citation>
    <scope>NUCLEOTIDE SEQUENCE</scope>
    <source>
        <strain evidence="2">S-191538</strain>
    </source>
</reference>
<name>A0AA42AY96_PAPNU</name>
<evidence type="ECO:0000313" key="2">
    <source>
        <dbReference type="EMBL" id="MCL7043516.1"/>
    </source>
</evidence>
<protein>
    <submittedName>
        <fullName evidence="2">Uncharacterized protein</fullName>
    </submittedName>
</protein>
<gene>
    <name evidence="2" type="ORF">MKW94_029538</name>
</gene>